<dbReference type="AlphaFoldDB" id="A0A010S1Z7"/>
<evidence type="ECO:0000313" key="2">
    <source>
        <dbReference type="EMBL" id="EXF84654.1"/>
    </source>
</evidence>
<protein>
    <submittedName>
        <fullName evidence="2">Major facilitator superfamily transporter</fullName>
    </submittedName>
</protein>
<gene>
    <name evidence="2" type="ORF">CFIO01_12847</name>
</gene>
<dbReference type="KEGG" id="cfj:CFIO01_12847"/>
<dbReference type="HOGENOM" id="CLU_2326281_0_0_1"/>
<name>A0A010S1Z7_9PEZI</name>
<dbReference type="Proteomes" id="UP000020467">
    <property type="component" value="Unassembled WGS sequence"/>
</dbReference>
<keyword evidence="3" id="KW-1185">Reference proteome</keyword>
<feature type="compositionally biased region" description="Basic and acidic residues" evidence="1">
    <location>
        <begin position="35"/>
        <end position="44"/>
    </location>
</feature>
<evidence type="ECO:0000313" key="3">
    <source>
        <dbReference type="Proteomes" id="UP000020467"/>
    </source>
</evidence>
<accession>A0A010S1Z7</accession>
<comment type="caution">
    <text evidence="2">The sequence shown here is derived from an EMBL/GenBank/DDBJ whole genome shotgun (WGS) entry which is preliminary data.</text>
</comment>
<reference evidence="2 3" key="1">
    <citation type="submission" date="2014-02" db="EMBL/GenBank/DDBJ databases">
        <title>The genome sequence of Colletotrichum fioriniae PJ7.</title>
        <authorList>
            <person name="Baroncelli R."/>
            <person name="Thon M.R."/>
        </authorList>
    </citation>
    <scope>NUCLEOTIDE SEQUENCE [LARGE SCALE GENOMIC DNA]</scope>
    <source>
        <strain evidence="2 3">PJ7</strain>
    </source>
</reference>
<dbReference type="EMBL" id="JARH01000151">
    <property type="protein sequence ID" value="EXF84654.1"/>
    <property type="molecule type" value="Genomic_DNA"/>
</dbReference>
<evidence type="ECO:0000256" key="1">
    <source>
        <dbReference type="SAM" id="MobiDB-lite"/>
    </source>
</evidence>
<proteinExistence type="predicted"/>
<sequence length="99" mass="10683">MASPSASEKQQQHVRKSIDSSSGDRTAAATPDVNMLRDDKHIPDDSSLGRSSRDDSSDDNGDNLAPQQSNASSVWAVDGMSFPREAMFVIICCMAQFCT</sequence>
<feature type="non-terminal residue" evidence="2">
    <location>
        <position position="99"/>
    </location>
</feature>
<feature type="region of interest" description="Disordered" evidence="1">
    <location>
        <begin position="1"/>
        <end position="74"/>
    </location>
</feature>
<organism evidence="2 3">
    <name type="scientific">Colletotrichum fioriniae PJ7</name>
    <dbReference type="NCBI Taxonomy" id="1445577"/>
    <lineage>
        <taxon>Eukaryota</taxon>
        <taxon>Fungi</taxon>
        <taxon>Dikarya</taxon>
        <taxon>Ascomycota</taxon>
        <taxon>Pezizomycotina</taxon>
        <taxon>Sordariomycetes</taxon>
        <taxon>Hypocreomycetidae</taxon>
        <taxon>Glomerellales</taxon>
        <taxon>Glomerellaceae</taxon>
        <taxon>Colletotrichum</taxon>
        <taxon>Colletotrichum acutatum species complex</taxon>
    </lineage>
</organism>